<keyword evidence="1" id="KW-0732">Signal</keyword>
<sequence length="183" mass="20618">LPLFITNMPRATSPIALPAIGVALLVSFVSASNFWCYNCSSAQSGCGPPLDVRTQHWKYCSGVPVYEQMCVKIIEKVNDQITITRGCLSDLLLTTQIRLDIPRVRRHGYCLYSVSNQRYLHQHLRGSELALWAMGMLRPETEMYKLYCFCDDWPGCNSTSTPHLSLLLFTITAVLLLDPFPSL</sequence>
<dbReference type="CDD" id="cd23591">
    <property type="entry name" value="TFP_LU_ECD_Crim"/>
    <property type="match status" value="1"/>
</dbReference>
<dbReference type="STRING" id="6205.A0A0R3WW17"/>
<organism evidence="3">
    <name type="scientific">Hydatigena taeniaeformis</name>
    <name type="common">Feline tapeworm</name>
    <name type="synonym">Taenia taeniaeformis</name>
    <dbReference type="NCBI Taxonomy" id="6205"/>
    <lineage>
        <taxon>Eukaryota</taxon>
        <taxon>Metazoa</taxon>
        <taxon>Spiralia</taxon>
        <taxon>Lophotrochozoa</taxon>
        <taxon>Platyhelminthes</taxon>
        <taxon>Cestoda</taxon>
        <taxon>Eucestoda</taxon>
        <taxon>Cyclophyllidea</taxon>
        <taxon>Taeniidae</taxon>
        <taxon>Hydatigera</taxon>
    </lineage>
</organism>
<proteinExistence type="predicted"/>
<dbReference type="Pfam" id="PF17064">
    <property type="entry name" value="QVR"/>
    <property type="match status" value="1"/>
</dbReference>
<evidence type="ECO:0000256" key="1">
    <source>
        <dbReference type="ARBA" id="ARBA00022729"/>
    </source>
</evidence>
<dbReference type="GO" id="GO:0032222">
    <property type="term" value="P:regulation of synaptic transmission, cholinergic"/>
    <property type="evidence" value="ECO:0007669"/>
    <property type="project" value="InterPro"/>
</dbReference>
<evidence type="ECO:0000256" key="2">
    <source>
        <dbReference type="ARBA" id="ARBA00023180"/>
    </source>
</evidence>
<name>A0A0R3WW17_HYDTA</name>
<reference evidence="3" key="1">
    <citation type="submission" date="2017-02" db="UniProtKB">
        <authorList>
            <consortium name="WormBaseParasite"/>
        </authorList>
    </citation>
    <scope>IDENTIFICATION</scope>
</reference>
<dbReference type="WBParaSite" id="TTAC_0000495701-mRNA-1">
    <property type="protein sequence ID" value="TTAC_0000495701-mRNA-1"/>
    <property type="gene ID" value="TTAC_0000495701"/>
</dbReference>
<dbReference type="PANTHER" id="PTHR33562">
    <property type="entry name" value="ATILLA, ISOFORM B-RELATED-RELATED"/>
    <property type="match status" value="1"/>
</dbReference>
<protein>
    <submittedName>
        <fullName evidence="3">Protein quiver</fullName>
    </submittedName>
</protein>
<dbReference type="InterPro" id="IPR031424">
    <property type="entry name" value="QVR-like"/>
</dbReference>
<accession>A0A0R3WW17</accession>
<dbReference type="GO" id="GO:0030431">
    <property type="term" value="P:sleep"/>
    <property type="evidence" value="ECO:0007669"/>
    <property type="project" value="InterPro"/>
</dbReference>
<dbReference type="SUPFAM" id="SSF47923">
    <property type="entry name" value="Ypt/Rab-GAP domain of gyp1p"/>
    <property type="match status" value="1"/>
</dbReference>
<dbReference type="AlphaFoldDB" id="A0A0R3WW17"/>
<evidence type="ECO:0000313" key="3">
    <source>
        <dbReference type="WBParaSite" id="TTAC_0000495701-mRNA-1"/>
    </source>
</evidence>
<dbReference type="InterPro" id="IPR050975">
    <property type="entry name" value="Sleep_regulator"/>
</dbReference>
<keyword evidence="2" id="KW-0325">Glycoprotein</keyword>
<dbReference type="InterPro" id="IPR035969">
    <property type="entry name" value="Rab-GAP_TBC_sf"/>
</dbReference>